<keyword evidence="3 5" id="KW-0012">Acyltransferase</keyword>
<dbReference type="Gene3D" id="3.30.559.70">
    <property type="entry name" value="Choline/Carnitine o-acyltransferase, domain 2"/>
    <property type="match status" value="1"/>
</dbReference>
<dbReference type="InterPro" id="IPR039551">
    <property type="entry name" value="Cho/carn_acyl_trans"/>
</dbReference>
<evidence type="ECO:0000259" key="6">
    <source>
        <dbReference type="Pfam" id="PF00755"/>
    </source>
</evidence>
<dbReference type="InterPro" id="IPR000542">
    <property type="entry name" value="Carn_acyl_trans"/>
</dbReference>
<evidence type="ECO:0000313" key="8">
    <source>
        <dbReference type="Proteomes" id="UP000053558"/>
    </source>
</evidence>
<comment type="similarity">
    <text evidence="1 5">Belongs to the carnitine/choline acetyltransferase family.</text>
</comment>
<dbReference type="EMBL" id="JH711575">
    <property type="protein sequence ID" value="EIW84318.1"/>
    <property type="molecule type" value="Genomic_DNA"/>
</dbReference>
<feature type="active site" description="Proton acceptor" evidence="4">
    <location>
        <position position="352"/>
    </location>
</feature>
<dbReference type="Gene3D" id="3.30.559.10">
    <property type="entry name" value="Chloramphenicol acetyltransferase-like domain"/>
    <property type="match status" value="1"/>
</dbReference>
<gene>
    <name evidence="7" type="ORF">CONPUDRAFT_80707</name>
</gene>
<dbReference type="OMA" id="FIKQQKC"/>
<dbReference type="Pfam" id="PF00755">
    <property type="entry name" value="Carn_acyltransf"/>
    <property type="match status" value="1"/>
</dbReference>
<evidence type="ECO:0000256" key="5">
    <source>
        <dbReference type="RuleBase" id="RU003801"/>
    </source>
</evidence>
<dbReference type="PANTHER" id="PTHR22589">
    <property type="entry name" value="CARNITINE O-ACYLTRANSFERASE"/>
    <property type="match status" value="1"/>
</dbReference>
<proteinExistence type="inferred from homology"/>
<dbReference type="OrthoDB" id="240216at2759"/>
<dbReference type="InterPro" id="IPR023213">
    <property type="entry name" value="CAT-like_dom_sf"/>
</dbReference>
<dbReference type="PANTHER" id="PTHR22589:SF107">
    <property type="entry name" value="CHOLINE_CARNITINE ACYLTRANSFERASE DOMAIN-CONTAINING PROTEIN"/>
    <property type="match status" value="1"/>
</dbReference>
<dbReference type="KEGG" id="cput:CONPUDRAFT_80707"/>
<keyword evidence="2 5" id="KW-0808">Transferase</keyword>
<accession>A0A5M3MYT9</accession>
<evidence type="ECO:0000313" key="7">
    <source>
        <dbReference type="EMBL" id="EIW84318.1"/>
    </source>
</evidence>
<protein>
    <submittedName>
        <fullName evidence="7">Acyltransferase ChoActase COT CPT</fullName>
    </submittedName>
</protein>
<dbReference type="PROSITE" id="PS00440">
    <property type="entry name" value="ACYLTRANSF_C_2"/>
    <property type="match status" value="1"/>
</dbReference>
<name>A0A5M3MYT9_CONPW</name>
<dbReference type="InterPro" id="IPR042231">
    <property type="entry name" value="Cho/carn_acyl_trans_2"/>
</dbReference>
<sequence>MSTAAPLKAAPKLPRLPVPELSETLGRYLDSLKPFLHEQEARGGQPFEKSFAQRMQWAKEFENGIGQKCQERLHALDRASPHNWLDDNIWLKYAYLQGRDPLVVNSNWWLAFLDDSNIPKALPTQGVSPWQVRRAAWLVHRCLEYREKLLSGGLEPDASRTGIWLRENVDRMFNNCRIPLSRCDALIEKAQSPASHQILVMLHDFMYAVTVTTPEDPLVPLPFEAIEQRLGEIVVDVQRRVSSGERAVPVGVLTADQRDRWAENCQYLRNISPVNRTSLNIIEQSLFLLSLDHYTHSSSSSSTKSASSSPSSEIDDHLHHIRSSHDARNRWFDKTITLIVDSSARAGAMGEHSPCDALIPSIVAEYACVENVPESPPPPLPSSSASSHRSQAPVEQYGWAPLPFVTDLRIEHACTVAQDTARALIADSDDSVLWFEDYGSDWMKFARQSPDAYVQLALQLAWYRSRGSFTATYETVLTRMFDHGRTETIRSYTAEGREWVLSMRDKHRTERQSSLLSRAVQAHVKLTRMGATGRGIDRHLLGLRLMLRADKGERADLFEDEFFSKSQEWKLSTSGLSAGHYFKGTGFGAAYQDGYGINYLIAPSMIKFCIESKFSSADTSTTEFKSEITQALADMKSLCNMSIGTPTAHSRDNNVSARL</sequence>
<dbReference type="SUPFAM" id="SSF52777">
    <property type="entry name" value="CoA-dependent acyltransferases"/>
    <property type="match status" value="2"/>
</dbReference>
<evidence type="ECO:0000256" key="1">
    <source>
        <dbReference type="ARBA" id="ARBA00005232"/>
    </source>
</evidence>
<dbReference type="GeneID" id="19210119"/>
<comment type="caution">
    <text evidence="7">The sequence shown here is derived from an EMBL/GenBank/DDBJ whole genome shotgun (WGS) entry which is preliminary data.</text>
</comment>
<keyword evidence="8" id="KW-1185">Reference proteome</keyword>
<dbReference type="AlphaFoldDB" id="A0A5M3MYT9"/>
<reference evidence="8" key="1">
    <citation type="journal article" date="2012" name="Science">
        <title>The Paleozoic origin of enzymatic lignin decomposition reconstructed from 31 fungal genomes.</title>
        <authorList>
            <person name="Floudas D."/>
            <person name="Binder M."/>
            <person name="Riley R."/>
            <person name="Barry K."/>
            <person name="Blanchette R.A."/>
            <person name="Henrissat B."/>
            <person name="Martinez A.T."/>
            <person name="Otillar R."/>
            <person name="Spatafora J.W."/>
            <person name="Yadav J.S."/>
            <person name="Aerts A."/>
            <person name="Benoit I."/>
            <person name="Boyd A."/>
            <person name="Carlson A."/>
            <person name="Copeland A."/>
            <person name="Coutinho P.M."/>
            <person name="de Vries R.P."/>
            <person name="Ferreira P."/>
            <person name="Findley K."/>
            <person name="Foster B."/>
            <person name="Gaskell J."/>
            <person name="Glotzer D."/>
            <person name="Gorecki P."/>
            <person name="Heitman J."/>
            <person name="Hesse C."/>
            <person name="Hori C."/>
            <person name="Igarashi K."/>
            <person name="Jurgens J.A."/>
            <person name="Kallen N."/>
            <person name="Kersten P."/>
            <person name="Kohler A."/>
            <person name="Kuees U."/>
            <person name="Kumar T.K.A."/>
            <person name="Kuo A."/>
            <person name="LaButti K."/>
            <person name="Larrondo L.F."/>
            <person name="Lindquist E."/>
            <person name="Ling A."/>
            <person name="Lombard V."/>
            <person name="Lucas S."/>
            <person name="Lundell T."/>
            <person name="Martin R."/>
            <person name="McLaughlin D.J."/>
            <person name="Morgenstern I."/>
            <person name="Morin E."/>
            <person name="Murat C."/>
            <person name="Nagy L.G."/>
            <person name="Nolan M."/>
            <person name="Ohm R.A."/>
            <person name="Patyshakuliyeva A."/>
            <person name="Rokas A."/>
            <person name="Ruiz-Duenas F.J."/>
            <person name="Sabat G."/>
            <person name="Salamov A."/>
            <person name="Samejima M."/>
            <person name="Schmutz J."/>
            <person name="Slot J.C."/>
            <person name="St John F."/>
            <person name="Stenlid J."/>
            <person name="Sun H."/>
            <person name="Sun S."/>
            <person name="Syed K."/>
            <person name="Tsang A."/>
            <person name="Wiebenga A."/>
            <person name="Young D."/>
            <person name="Pisabarro A."/>
            <person name="Eastwood D.C."/>
            <person name="Martin F."/>
            <person name="Cullen D."/>
            <person name="Grigoriev I.V."/>
            <person name="Hibbett D.S."/>
        </authorList>
    </citation>
    <scope>NUCLEOTIDE SEQUENCE [LARGE SCALE GENOMIC DNA]</scope>
    <source>
        <strain evidence="8">RWD-64-598 SS2</strain>
    </source>
</reference>
<organism evidence="7 8">
    <name type="scientific">Coniophora puteana (strain RWD-64-598)</name>
    <name type="common">Brown rot fungus</name>
    <dbReference type="NCBI Taxonomy" id="741705"/>
    <lineage>
        <taxon>Eukaryota</taxon>
        <taxon>Fungi</taxon>
        <taxon>Dikarya</taxon>
        <taxon>Basidiomycota</taxon>
        <taxon>Agaricomycotina</taxon>
        <taxon>Agaricomycetes</taxon>
        <taxon>Agaricomycetidae</taxon>
        <taxon>Boletales</taxon>
        <taxon>Coniophorineae</taxon>
        <taxon>Coniophoraceae</taxon>
        <taxon>Coniophora</taxon>
    </lineage>
</organism>
<evidence type="ECO:0000256" key="3">
    <source>
        <dbReference type="ARBA" id="ARBA00023315"/>
    </source>
</evidence>
<dbReference type="GO" id="GO:0016746">
    <property type="term" value="F:acyltransferase activity"/>
    <property type="evidence" value="ECO:0007669"/>
    <property type="project" value="UniProtKB-KW"/>
</dbReference>
<feature type="domain" description="Choline/carnitine acyltransferase" evidence="6">
    <location>
        <begin position="16"/>
        <end position="630"/>
    </location>
</feature>
<evidence type="ECO:0000256" key="4">
    <source>
        <dbReference type="PIRSR" id="PIRSR600542-1"/>
    </source>
</evidence>
<dbReference type="RefSeq" id="XP_007765508.1">
    <property type="nucleotide sequence ID" value="XM_007767318.1"/>
</dbReference>
<evidence type="ECO:0000256" key="2">
    <source>
        <dbReference type="ARBA" id="ARBA00022679"/>
    </source>
</evidence>
<dbReference type="PROSITE" id="PS00439">
    <property type="entry name" value="ACYLTRANSF_C_1"/>
    <property type="match status" value="1"/>
</dbReference>
<dbReference type="Proteomes" id="UP000053558">
    <property type="component" value="Unassembled WGS sequence"/>
</dbReference>